<dbReference type="InterPro" id="IPR014710">
    <property type="entry name" value="RmlC-like_jellyroll"/>
</dbReference>
<dbReference type="InterPro" id="IPR011051">
    <property type="entry name" value="RmlC_Cupin_sf"/>
</dbReference>
<organism evidence="1 2">
    <name type="scientific">Rhizobium multihospitium</name>
    <dbReference type="NCBI Taxonomy" id="410764"/>
    <lineage>
        <taxon>Bacteria</taxon>
        <taxon>Pseudomonadati</taxon>
        <taxon>Pseudomonadota</taxon>
        <taxon>Alphaproteobacteria</taxon>
        <taxon>Hyphomicrobiales</taxon>
        <taxon>Rhizobiaceae</taxon>
        <taxon>Rhizobium/Agrobacterium group</taxon>
        <taxon>Rhizobium</taxon>
    </lineage>
</organism>
<dbReference type="OrthoDB" id="9800680at2"/>
<evidence type="ECO:0000313" key="2">
    <source>
        <dbReference type="Proteomes" id="UP000199101"/>
    </source>
</evidence>
<proteinExistence type="predicted"/>
<dbReference type="SUPFAM" id="SSF51182">
    <property type="entry name" value="RmlC-like cupins"/>
    <property type="match status" value="1"/>
</dbReference>
<protein>
    <submittedName>
        <fullName evidence="1">dTDP-4-dehydrorhamnose 3,5-epimerase</fullName>
    </submittedName>
</protein>
<sequence length="35" mass="3985">WDDPQIAIDWKTLDALTLSAKDQQQPLLADAELFD</sequence>
<reference evidence="2" key="1">
    <citation type="submission" date="2016-08" db="EMBL/GenBank/DDBJ databases">
        <authorList>
            <person name="Varghese N."/>
            <person name="Submissions Spin"/>
        </authorList>
    </citation>
    <scope>NUCLEOTIDE SEQUENCE [LARGE SCALE GENOMIC DNA]</scope>
    <source>
        <strain evidence="2">HAMBI 2975</strain>
    </source>
</reference>
<dbReference type="Proteomes" id="UP000199101">
    <property type="component" value="Unassembled WGS sequence"/>
</dbReference>
<dbReference type="EMBL" id="FMAG01000011">
    <property type="protein sequence ID" value="SCB47640.1"/>
    <property type="molecule type" value="Genomic_DNA"/>
</dbReference>
<feature type="non-terminal residue" evidence="1">
    <location>
        <position position="1"/>
    </location>
</feature>
<evidence type="ECO:0000313" key="1">
    <source>
        <dbReference type="EMBL" id="SCB47640.1"/>
    </source>
</evidence>
<keyword evidence="2" id="KW-1185">Reference proteome</keyword>
<gene>
    <name evidence="1" type="ORF">GA0061103_0186</name>
</gene>
<dbReference type="Gene3D" id="2.60.120.10">
    <property type="entry name" value="Jelly Rolls"/>
    <property type="match status" value="1"/>
</dbReference>
<accession>A0A1C3X5U8</accession>
<name>A0A1C3X5U8_9HYPH</name>
<dbReference type="AlphaFoldDB" id="A0A1C3X5U8"/>